<evidence type="ECO:0000313" key="1">
    <source>
        <dbReference type="EMBL" id="MBX56387.1"/>
    </source>
</evidence>
<proteinExistence type="predicted"/>
<sequence length="46" mass="5586">MEANIFLKKKFQCHNSYSVFLHLFGNEDRQTSCFAYLFTNYDRQVM</sequence>
<accession>A0A2P2PNR8</accession>
<organism evidence="1">
    <name type="scientific">Rhizophora mucronata</name>
    <name type="common">Asiatic mangrove</name>
    <dbReference type="NCBI Taxonomy" id="61149"/>
    <lineage>
        <taxon>Eukaryota</taxon>
        <taxon>Viridiplantae</taxon>
        <taxon>Streptophyta</taxon>
        <taxon>Embryophyta</taxon>
        <taxon>Tracheophyta</taxon>
        <taxon>Spermatophyta</taxon>
        <taxon>Magnoliopsida</taxon>
        <taxon>eudicotyledons</taxon>
        <taxon>Gunneridae</taxon>
        <taxon>Pentapetalae</taxon>
        <taxon>rosids</taxon>
        <taxon>fabids</taxon>
        <taxon>Malpighiales</taxon>
        <taxon>Rhizophoraceae</taxon>
        <taxon>Rhizophora</taxon>
    </lineage>
</organism>
<reference evidence="1" key="1">
    <citation type="submission" date="2018-02" db="EMBL/GenBank/DDBJ databases">
        <title>Rhizophora mucronata_Transcriptome.</title>
        <authorList>
            <person name="Meera S.P."/>
            <person name="Sreeshan A."/>
            <person name="Augustine A."/>
        </authorList>
    </citation>
    <scope>NUCLEOTIDE SEQUENCE</scope>
    <source>
        <tissue evidence="1">Leaf</tissue>
    </source>
</reference>
<dbReference type="AlphaFoldDB" id="A0A2P2PNR8"/>
<dbReference type="EMBL" id="GGEC01075903">
    <property type="protein sequence ID" value="MBX56387.1"/>
    <property type="molecule type" value="Transcribed_RNA"/>
</dbReference>
<protein>
    <submittedName>
        <fullName evidence="1">Uncharacterized protein</fullName>
    </submittedName>
</protein>
<name>A0A2P2PNR8_RHIMU</name>